<keyword evidence="2" id="KW-1185">Reference proteome</keyword>
<gene>
    <name evidence="1" type="ORF">BESB_052550</name>
</gene>
<accession>A0A2A9MEH6</accession>
<dbReference type="EMBL" id="NWUJ01000004">
    <property type="protein sequence ID" value="PFH35604.1"/>
    <property type="molecule type" value="Genomic_DNA"/>
</dbReference>
<name>A0A2A9MEH6_BESBE</name>
<reference evidence="1 2" key="1">
    <citation type="submission" date="2017-09" db="EMBL/GenBank/DDBJ databases">
        <title>Genome sequencing of Besnoitia besnoiti strain Bb-Ger1.</title>
        <authorList>
            <person name="Schares G."/>
            <person name="Venepally P."/>
            <person name="Lorenzi H.A."/>
        </authorList>
    </citation>
    <scope>NUCLEOTIDE SEQUENCE [LARGE SCALE GENOMIC DNA]</scope>
    <source>
        <strain evidence="1 2">Bb-Ger1</strain>
    </source>
</reference>
<dbReference type="VEuPathDB" id="ToxoDB:BESB_052550"/>
<proteinExistence type="predicted"/>
<dbReference type="RefSeq" id="XP_029219613.1">
    <property type="nucleotide sequence ID" value="XM_029363690.1"/>
</dbReference>
<sequence length="62" mass="6563">MTETNSQGGEADVSTKQLKVGIRLQGAGSTAAPEPLYEVDPAEPGLLWLAEPEPPANDRPYV</sequence>
<organism evidence="1 2">
    <name type="scientific">Besnoitia besnoiti</name>
    <name type="common">Apicomplexan protozoan</name>
    <dbReference type="NCBI Taxonomy" id="94643"/>
    <lineage>
        <taxon>Eukaryota</taxon>
        <taxon>Sar</taxon>
        <taxon>Alveolata</taxon>
        <taxon>Apicomplexa</taxon>
        <taxon>Conoidasida</taxon>
        <taxon>Coccidia</taxon>
        <taxon>Eucoccidiorida</taxon>
        <taxon>Eimeriorina</taxon>
        <taxon>Sarcocystidae</taxon>
        <taxon>Besnoitia</taxon>
    </lineage>
</organism>
<protein>
    <submittedName>
        <fullName evidence="1">Uncharacterized protein</fullName>
    </submittedName>
</protein>
<evidence type="ECO:0000313" key="2">
    <source>
        <dbReference type="Proteomes" id="UP000224006"/>
    </source>
</evidence>
<dbReference type="Proteomes" id="UP000224006">
    <property type="component" value="Chromosome IV"/>
</dbReference>
<evidence type="ECO:0000313" key="1">
    <source>
        <dbReference type="EMBL" id="PFH35604.1"/>
    </source>
</evidence>
<comment type="caution">
    <text evidence="1">The sequence shown here is derived from an EMBL/GenBank/DDBJ whole genome shotgun (WGS) entry which is preliminary data.</text>
</comment>
<dbReference type="AlphaFoldDB" id="A0A2A9MEH6"/>
<dbReference type="GeneID" id="40310184"/>
<dbReference type="KEGG" id="bbes:BESB_052550"/>